<protein>
    <submittedName>
        <fullName evidence="1">Aldose 1-epimerase</fullName>
    </submittedName>
</protein>
<sequence length="293" mass="33267">MIELKNDDLQVKINEHGAELTSVKSVDDHIEYMWQADPKFWGRHAPVLFPIVGRLKDNQYTVNGQTYQMTQHGFARDMAFMVIEHEDDHAVFQLEATDETRGKYPFEFDLRVNFTLDAHTLSVHYTVTNPSNNETLPFSIGGHPAFNVPLEPGQGDFTDYFVTVAPKKAYQQIPLVGPYNDVKHEKTLNLSTPLSLDHDLFDQDALILDLDHVETTLMLSSQLNDHGVALTLQNAPYVGIWSPYPKRAPFVCLEPWWGIADNVDSDGDLMHKMDIQTAGPKTSFNAGFQIRFF</sequence>
<dbReference type="Gene3D" id="2.70.98.10">
    <property type="match status" value="1"/>
</dbReference>
<dbReference type="PANTHER" id="PTHR11122">
    <property type="entry name" value="APOSPORY-ASSOCIATED PROTEIN C-RELATED"/>
    <property type="match status" value="1"/>
</dbReference>
<dbReference type="InterPro" id="IPR008183">
    <property type="entry name" value="Aldose_1/G6P_1-epimerase"/>
</dbReference>
<dbReference type="GO" id="GO:0016853">
    <property type="term" value="F:isomerase activity"/>
    <property type="evidence" value="ECO:0007669"/>
    <property type="project" value="InterPro"/>
</dbReference>
<name>A0A1Z5ID56_9LACO</name>
<dbReference type="InterPro" id="IPR011013">
    <property type="entry name" value="Gal_mutarotase_sf_dom"/>
</dbReference>
<dbReference type="GO" id="GO:0030246">
    <property type="term" value="F:carbohydrate binding"/>
    <property type="evidence" value="ECO:0007669"/>
    <property type="project" value="InterPro"/>
</dbReference>
<dbReference type="CDD" id="cd09024">
    <property type="entry name" value="Aldose_epim_lacX"/>
    <property type="match status" value="1"/>
</dbReference>
<organism evidence="1 2">
    <name type="scientific">Secundilactobacillus mixtipabuli</name>
    <dbReference type="NCBI Taxonomy" id="1435342"/>
    <lineage>
        <taxon>Bacteria</taxon>
        <taxon>Bacillati</taxon>
        <taxon>Bacillota</taxon>
        <taxon>Bacilli</taxon>
        <taxon>Lactobacillales</taxon>
        <taxon>Lactobacillaceae</taxon>
        <taxon>Secundilactobacillus</taxon>
    </lineage>
</organism>
<dbReference type="SUPFAM" id="SSF74650">
    <property type="entry name" value="Galactose mutarotase-like"/>
    <property type="match status" value="1"/>
</dbReference>
<comment type="caution">
    <text evidence="1">The sequence shown here is derived from an EMBL/GenBank/DDBJ whole genome shotgun (WGS) entry which is preliminary data.</text>
</comment>
<dbReference type="AlphaFoldDB" id="A0A1Z5ID56"/>
<reference evidence="1 2" key="1">
    <citation type="submission" date="2015-11" db="EMBL/GenBank/DDBJ databases">
        <title>Draft genome sequences of new species of the genus Lactobacillus isolated from orchardgrass silage.</title>
        <authorList>
            <person name="Tohno M."/>
            <person name="Tanizawa Y."/>
            <person name="Arita M."/>
        </authorList>
    </citation>
    <scope>NUCLEOTIDE SEQUENCE [LARGE SCALE GENOMIC DNA]</scope>
    <source>
        <strain evidence="1 2">IWT30</strain>
    </source>
</reference>
<dbReference type="InterPro" id="IPR014718">
    <property type="entry name" value="GH-type_carb-bd"/>
</dbReference>
<dbReference type="InterPro" id="IPR037481">
    <property type="entry name" value="LacX"/>
</dbReference>
<evidence type="ECO:0000313" key="1">
    <source>
        <dbReference type="EMBL" id="GAW99597.1"/>
    </source>
</evidence>
<dbReference type="GO" id="GO:0005975">
    <property type="term" value="P:carbohydrate metabolic process"/>
    <property type="evidence" value="ECO:0007669"/>
    <property type="project" value="InterPro"/>
</dbReference>
<dbReference type="Pfam" id="PF01263">
    <property type="entry name" value="Aldose_epim"/>
    <property type="match status" value="1"/>
</dbReference>
<dbReference type="PANTHER" id="PTHR11122:SF13">
    <property type="entry name" value="GLUCOSE-6-PHOSPHATE 1-EPIMERASE"/>
    <property type="match status" value="1"/>
</dbReference>
<keyword evidence="2" id="KW-1185">Reference proteome</keyword>
<accession>A0A1Z5ID56</accession>
<proteinExistence type="predicted"/>
<dbReference type="EMBL" id="BCMF01000007">
    <property type="protein sequence ID" value="GAW99597.1"/>
    <property type="molecule type" value="Genomic_DNA"/>
</dbReference>
<dbReference type="OrthoDB" id="9795355at2"/>
<gene>
    <name evidence="1" type="primary">galM_3</name>
    <name evidence="1" type="ORF">IWT30_01567</name>
</gene>
<evidence type="ECO:0000313" key="2">
    <source>
        <dbReference type="Proteomes" id="UP000198374"/>
    </source>
</evidence>
<dbReference type="Proteomes" id="UP000198374">
    <property type="component" value="Unassembled WGS sequence"/>
</dbReference>